<evidence type="ECO:0000256" key="8">
    <source>
        <dbReference type="ARBA" id="ARBA00023136"/>
    </source>
</evidence>
<keyword evidence="7 9" id="KW-1133">Transmembrane helix</keyword>
<dbReference type="Pfam" id="PF25994">
    <property type="entry name" value="HH_AprE"/>
    <property type="match status" value="1"/>
</dbReference>
<evidence type="ECO:0000256" key="1">
    <source>
        <dbReference type="ARBA" id="ARBA00004377"/>
    </source>
</evidence>
<evidence type="ECO:0000256" key="7">
    <source>
        <dbReference type="ARBA" id="ARBA00022989"/>
    </source>
</evidence>
<evidence type="ECO:0000256" key="2">
    <source>
        <dbReference type="ARBA" id="ARBA00009477"/>
    </source>
</evidence>
<proteinExistence type="inferred from homology"/>
<accession>A0A285PGA9</accession>
<feature type="region of interest" description="Disordered" evidence="11">
    <location>
        <begin position="1"/>
        <end position="21"/>
    </location>
</feature>
<comment type="subcellular location">
    <subcellularLocation>
        <location evidence="1 9">Cell inner membrane</location>
        <topology evidence="1 9">Single-pass membrane protein</topology>
    </subcellularLocation>
</comment>
<comment type="similarity">
    <text evidence="2 9">Belongs to the membrane fusion protein (MFP) (TC 8.A.1) family.</text>
</comment>
<keyword evidence="4 9" id="KW-1003">Cell membrane</keyword>
<evidence type="ECO:0000256" key="3">
    <source>
        <dbReference type="ARBA" id="ARBA00022448"/>
    </source>
</evidence>
<dbReference type="EMBL" id="OBEL01000005">
    <property type="protein sequence ID" value="SNZ20734.1"/>
    <property type="molecule type" value="Genomic_DNA"/>
</dbReference>
<dbReference type="PROSITE" id="PS00543">
    <property type="entry name" value="HLYD_FAMILY"/>
    <property type="match status" value="1"/>
</dbReference>
<evidence type="ECO:0000256" key="6">
    <source>
        <dbReference type="ARBA" id="ARBA00022692"/>
    </source>
</evidence>
<dbReference type="Gene3D" id="1.10.287.1490">
    <property type="match status" value="1"/>
</dbReference>
<dbReference type="PANTHER" id="PTHR30386:SF17">
    <property type="entry name" value="ALKALINE PROTEASE SECRETION PROTEIN APRE"/>
    <property type="match status" value="1"/>
</dbReference>
<evidence type="ECO:0000256" key="9">
    <source>
        <dbReference type="RuleBase" id="RU365093"/>
    </source>
</evidence>
<organism evidence="14 15">
    <name type="scientific">Cohaesibacter gelatinilyticus</name>
    <dbReference type="NCBI Taxonomy" id="372072"/>
    <lineage>
        <taxon>Bacteria</taxon>
        <taxon>Pseudomonadati</taxon>
        <taxon>Pseudomonadota</taxon>
        <taxon>Alphaproteobacteria</taxon>
        <taxon>Hyphomicrobiales</taxon>
        <taxon>Cohaesibacteraceae</taxon>
    </lineage>
</organism>
<dbReference type="PANTHER" id="PTHR30386">
    <property type="entry name" value="MEMBRANE FUSION SUBUNIT OF EMRAB-TOLC MULTIDRUG EFFLUX PUMP"/>
    <property type="match status" value="1"/>
</dbReference>
<dbReference type="GO" id="GO:0005886">
    <property type="term" value="C:plasma membrane"/>
    <property type="evidence" value="ECO:0007669"/>
    <property type="project" value="UniProtKB-SubCell"/>
</dbReference>
<evidence type="ECO:0000313" key="14">
    <source>
        <dbReference type="EMBL" id="SNZ20734.1"/>
    </source>
</evidence>
<reference evidence="14 15" key="1">
    <citation type="submission" date="2017-09" db="EMBL/GenBank/DDBJ databases">
        <authorList>
            <person name="Ehlers B."/>
            <person name="Leendertz F.H."/>
        </authorList>
    </citation>
    <scope>NUCLEOTIDE SEQUENCE [LARGE SCALE GENOMIC DNA]</scope>
    <source>
        <strain evidence="14 15">DSM 18289</strain>
    </source>
</reference>
<evidence type="ECO:0000259" key="13">
    <source>
        <dbReference type="Pfam" id="PF26002"/>
    </source>
</evidence>
<feature type="transmembrane region" description="Helical" evidence="9">
    <location>
        <begin position="35"/>
        <end position="55"/>
    </location>
</feature>
<dbReference type="Gene3D" id="2.40.30.170">
    <property type="match status" value="1"/>
</dbReference>
<dbReference type="InterPro" id="IPR010129">
    <property type="entry name" value="T1SS_HlyD"/>
</dbReference>
<keyword evidence="10" id="KW-0175">Coiled coil</keyword>
<keyword evidence="6 9" id="KW-0812">Transmembrane</keyword>
<protein>
    <recommendedName>
        <fullName evidence="9">Membrane fusion protein (MFP) family protein</fullName>
    </recommendedName>
</protein>
<dbReference type="PRINTS" id="PR01490">
    <property type="entry name" value="RTXTOXIND"/>
</dbReference>
<dbReference type="OrthoDB" id="9810980at2"/>
<evidence type="ECO:0000256" key="11">
    <source>
        <dbReference type="SAM" id="MobiDB-lite"/>
    </source>
</evidence>
<dbReference type="InterPro" id="IPR058781">
    <property type="entry name" value="HH_AprE-like"/>
</dbReference>
<evidence type="ECO:0000256" key="5">
    <source>
        <dbReference type="ARBA" id="ARBA00022519"/>
    </source>
</evidence>
<name>A0A285PGA9_9HYPH</name>
<feature type="coiled-coil region" evidence="10">
    <location>
        <begin position="295"/>
        <end position="322"/>
    </location>
</feature>
<keyword evidence="15" id="KW-1185">Reference proteome</keyword>
<dbReference type="RefSeq" id="WP_097155089.1">
    <property type="nucleotide sequence ID" value="NZ_OBEL01000005.1"/>
</dbReference>
<gene>
    <name evidence="14" type="ORF">SAMN06265368_3844</name>
</gene>
<feature type="region of interest" description="Disordered" evidence="11">
    <location>
        <begin position="134"/>
        <end position="163"/>
    </location>
</feature>
<dbReference type="SUPFAM" id="SSF111369">
    <property type="entry name" value="HlyD-like secretion proteins"/>
    <property type="match status" value="1"/>
</dbReference>
<dbReference type="NCBIfam" id="TIGR01843">
    <property type="entry name" value="type_I_hlyD"/>
    <property type="match status" value="1"/>
</dbReference>
<feature type="domain" description="AprE-like long alpha-helical hairpin" evidence="12">
    <location>
        <begin position="108"/>
        <end position="320"/>
    </location>
</feature>
<keyword evidence="8 9" id="KW-0472">Membrane</keyword>
<keyword evidence="5 9" id="KW-0997">Cell inner membrane</keyword>
<keyword evidence="3 9" id="KW-0813">Transport</keyword>
<sequence>MTHSSPENIQINQPDQGTTWTSQVRQDTGSILRKGYFYIFGTLLIFCLWALFMPLSSAVIANGRIIAAGQNKLLQHPTGGVVSTILAKDGDLLEKGQIVLEIAPEVTKAELARLQARFSLLTAQKARFEAEKVQHLQAEKKATTAKQPPLPRPKPDPNARRKPVQVVVAQPANPLANSTPVEQEQMAEFEARMARFTSELASLNNQHSALQSEYTGLAPQIENQKQLVGLQQAELDKVRPLVKERYISKRRMLEIESGLLGAQSRLNALKAQEGSTQARMEEIQSRIAQLKSSRIEEYSRELASIHTELSSISEEIKAAEKAVSYTKVRAPVAGILTKLAAHTEGGVLRPGETIGEIVPVQSNFLVEARIAPQDVASVQVGQPAEIVITAFNRRLVDPYPAEVQYVAADSTLDEQTGEPYFSVRLGFDTTSSEQPIQAGMFAESYIQLGSRSFFGYLMKPLADSFQKAFQER</sequence>
<evidence type="ECO:0000259" key="12">
    <source>
        <dbReference type="Pfam" id="PF25994"/>
    </source>
</evidence>
<dbReference type="GO" id="GO:0009306">
    <property type="term" value="P:protein secretion"/>
    <property type="evidence" value="ECO:0007669"/>
    <property type="project" value="InterPro"/>
</dbReference>
<dbReference type="Proteomes" id="UP000219439">
    <property type="component" value="Unassembled WGS sequence"/>
</dbReference>
<evidence type="ECO:0000256" key="4">
    <source>
        <dbReference type="ARBA" id="ARBA00022475"/>
    </source>
</evidence>
<feature type="domain" description="AprE-like beta-barrel" evidence="13">
    <location>
        <begin position="365"/>
        <end position="448"/>
    </location>
</feature>
<evidence type="ECO:0000313" key="15">
    <source>
        <dbReference type="Proteomes" id="UP000219439"/>
    </source>
</evidence>
<feature type="coiled-coil region" evidence="10">
    <location>
        <begin position="186"/>
        <end position="213"/>
    </location>
</feature>
<dbReference type="InterPro" id="IPR050739">
    <property type="entry name" value="MFP"/>
</dbReference>
<dbReference type="Pfam" id="PF26002">
    <property type="entry name" value="Beta-barrel_AprE"/>
    <property type="match status" value="1"/>
</dbReference>
<dbReference type="InterPro" id="IPR006144">
    <property type="entry name" value="Secretion_HlyD_CS"/>
</dbReference>
<dbReference type="AlphaFoldDB" id="A0A285PGA9"/>
<dbReference type="InterPro" id="IPR058982">
    <property type="entry name" value="Beta-barrel_AprE"/>
</dbReference>
<evidence type="ECO:0000256" key="10">
    <source>
        <dbReference type="SAM" id="Coils"/>
    </source>
</evidence>